<evidence type="ECO:0000313" key="6">
    <source>
        <dbReference type="EMBL" id="KAF0905686.1"/>
    </source>
</evidence>
<dbReference type="InterPro" id="IPR015424">
    <property type="entry name" value="PyrdxlP-dep_Trfase"/>
</dbReference>
<keyword evidence="2" id="KW-0808">Transferase</keyword>
<dbReference type="Gene3D" id="3.40.640.10">
    <property type="entry name" value="Type I PLP-dependent aspartate aminotransferase-like (Major domain)"/>
    <property type="match status" value="1"/>
</dbReference>
<dbReference type="PANTHER" id="PTHR43247:SF1">
    <property type="entry name" value="PHOSPHOSERINE AMINOTRANSFERASE"/>
    <property type="match status" value="1"/>
</dbReference>
<name>A0A6G1CZT7_9ORYZ</name>
<feature type="compositionally biased region" description="Basic and acidic residues" evidence="5">
    <location>
        <begin position="131"/>
        <end position="142"/>
    </location>
</feature>
<sequence>MATAAAATAATPNSFLLHRPSLAAPKVAAAVRLPARAARISCTAKAQAELVDYRGSGMSIMEMSHRGKEFDAAIKKAEADLRAFLAVPDTHEVLFLQSGELGESGGEGEEEESIQSLPGGEAGLEGGGNGEEVRGGGEDGRG</sequence>
<evidence type="ECO:0000256" key="5">
    <source>
        <dbReference type="SAM" id="MobiDB-lite"/>
    </source>
</evidence>
<dbReference type="EMBL" id="SPHZ02000007">
    <property type="protein sequence ID" value="KAF0905686.1"/>
    <property type="molecule type" value="Genomic_DNA"/>
</dbReference>
<dbReference type="GO" id="GO:0006564">
    <property type="term" value="P:L-serine biosynthetic process"/>
    <property type="evidence" value="ECO:0007669"/>
    <property type="project" value="InterPro"/>
</dbReference>
<dbReference type="AlphaFoldDB" id="A0A6G1CZT7"/>
<keyword evidence="3" id="KW-0663">Pyridoxal phosphate</keyword>
<dbReference type="InterPro" id="IPR022278">
    <property type="entry name" value="Pser_aminoTfrase"/>
</dbReference>
<dbReference type="InterPro" id="IPR015421">
    <property type="entry name" value="PyrdxlP-dep_Trfase_major"/>
</dbReference>
<dbReference type="PANTHER" id="PTHR43247">
    <property type="entry name" value="PHOSPHOSERINE AMINOTRANSFERASE"/>
    <property type="match status" value="1"/>
</dbReference>
<evidence type="ECO:0000256" key="1">
    <source>
        <dbReference type="ARBA" id="ARBA00001933"/>
    </source>
</evidence>
<accession>A0A6G1CZT7</accession>
<protein>
    <submittedName>
        <fullName evidence="6">Uncharacterized protein</fullName>
    </submittedName>
</protein>
<dbReference type="SUPFAM" id="SSF53383">
    <property type="entry name" value="PLP-dependent transferases"/>
    <property type="match status" value="1"/>
</dbReference>
<dbReference type="GO" id="GO:0004648">
    <property type="term" value="F:O-phospho-L-serine:2-oxoglutarate aminotransferase activity"/>
    <property type="evidence" value="ECO:0007669"/>
    <property type="project" value="InterPro"/>
</dbReference>
<feature type="region of interest" description="Disordered" evidence="5">
    <location>
        <begin position="97"/>
        <end position="142"/>
    </location>
</feature>
<proteinExistence type="predicted"/>
<evidence type="ECO:0000256" key="4">
    <source>
        <dbReference type="ARBA" id="ARBA00029440"/>
    </source>
</evidence>
<dbReference type="GO" id="GO:0009570">
    <property type="term" value="C:chloroplast stroma"/>
    <property type="evidence" value="ECO:0007669"/>
    <property type="project" value="TreeGrafter"/>
</dbReference>
<comment type="caution">
    <text evidence="6">The sequence shown here is derived from an EMBL/GenBank/DDBJ whole genome shotgun (WGS) entry which is preliminary data.</text>
</comment>
<evidence type="ECO:0000256" key="2">
    <source>
        <dbReference type="ARBA" id="ARBA00022679"/>
    </source>
</evidence>
<evidence type="ECO:0000256" key="3">
    <source>
        <dbReference type="ARBA" id="ARBA00022898"/>
    </source>
</evidence>
<comment type="cofactor">
    <cofactor evidence="1">
        <name>pyridoxal 5'-phosphate</name>
        <dbReference type="ChEBI" id="CHEBI:597326"/>
    </cofactor>
</comment>
<dbReference type="GO" id="GO:0030170">
    <property type="term" value="F:pyridoxal phosphate binding"/>
    <property type="evidence" value="ECO:0007669"/>
    <property type="project" value="TreeGrafter"/>
</dbReference>
<keyword evidence="7" id="KW-1185">Reference proteome</keyword>
<dbReference type="OrthoDB" id="1934753at2759"/>
<gene>
    <name evidence="6" type="ORF">E2562_008766</name>
</gene>
<dbReference type="Proteomes" id="UP000479710">
    <property type="component" value="Unassembled WGS sequence"/>
</dbReference>
<evidence type="ECO:0000313" key="7">
    <source>
        <dbReference type="Proteomes" id="UP000479710"/>
    </source>
</evidence>
<organism evidence="6 7">
    <name type="scientific">Oryza meyeriana var. granulata</name>
    <dbReference type="NCBI Taxonomy" id="110450"/>
    <lineage>
        <taxon>Eukaryota</taxon>
        <taxon>Viridiplantae</taxon>
        <taxon>Streptophyta</taxon>
        <taxon>Embryophyta</taxon>
        <taxon>Tracheophyta</taxon>
        <taxon>Spermatophyta</taxon>
        <taxon>Magnoliopsida</taxon>
        <taxon>Liliopsida</taxon>
        <taxon>Poales</taxon>
        <taxon>Poaceae</taxon>
        <taxon>BOP clade</taxon>
        <taxon>Oryzoideae</taxon>
        <taxon>Oryzeae</taxon>
        <taxon>Oryzinae</taxon>
        <taxon>Oryza</taxon>
        <taxon>Oryza meyeriana</taxon>
    </lineage>
</organism>
<comment type="pathway">
    <text evidence="4">Amino-acid biosynthesis.</text>
</comment>
<feature type="compositionally biased region" description="Gly residues" evidence="5">
    <location>
        <begin position="120"/>
        <end position="130"/>
    </location>
</feature>
<reference evidence="6 7" key="1">
    <citation type="submission" date="2019-11" db="EMBL/GenBank/DDBJ databases">
        <title>Whole genome sequence of Oryza granulata.</title>
        <authorList>
            <person name="Li W."/>
        </authorList>
    </citation>
    <scope>NUCLEOTIDE SEQUENCE [LARGE SCALE GENOMIC DNA]</scope>
    <source>
        <strain evidence="7">cv. Menghai</strain>
        <tissue evidence="6">Leaf</tissue>
    </source>
</reference>